<accession>A0A183B502</accession>
<reference evidence="9" key="1">
    <citation type="submission" date="2016-06" db="UniProtKB">
        <authorList>
            <consortium name="WormBaseParasite"/>
        </authorList>
    </citation>
    <scope>IDENTIFICATION</scope>
</reference>
<dbReference type="InterPro" id="IPR042561">
    <property type="entry name" value="Exo84_C_1"/>
</dbReference>
<evidence type="ECO:0000313" key="9">
    <source>
        <dbReference type="WBParaSite" id="ECPE_0001432701-mRNA-1"/>
    </source>
</evidence>
<feature type="region of interest" description="Disordered" evidence="5">
    <location>
        <begin position="208"/>
        <end position="238"/>
    </location>
</feature>
<dbReference type="Pfam" id="PF16528">
    <property type="entry name" value="Exo84_C"/>
    <property type="match status" value="1"/>
</dbReference>
<proteinExistence type="inferred from homology"/>
<feature type="domain" description="Exocyst component Exo84 C-terminal" evidence="6">
    <location>
        <begin position="249"/>
        <end position="350"/>
    </location>
</feature>
<dbReference type="OrthoDB" id="642193at2759"/>
<name>A0A183B502_9TREM</name>
<organism evidence="9">
    <name type="scientific">Echinostoma caproni</name>
    <dbReference type="NCBI Taxonomy" id="27848"/>
    <lineage>
        <taxon>Eukaryota</taxon>
        <taxon>Metazoa</taxon>
        <taxon>Spiralia</taxon>
        <taxon>Lophotrochozoa</taxon>
        <taxon>Platyhelminthes</taxon>
        <taxon>Trematoda</taxon>
        <taxon>Digenea</taxon>
        <taxon>Plagiorchiida</taxon>
        <taxon>Echinostomata</taxon>
        <taxon>Echinostomatoidea</taxon>
        <taxon>Echinostomatidae</taxon>
        <taxon>Echinostoma</taxon>
    </lineage>
</organism>
<sequence length="416" mass="45780">MDRKLNSFLKQLWLRAIEDATRVLVTQRKNVDPTDAKKSADPNRQSVWSNDSFVRVSKAANSSPNEASPATTTVIQPGKLPAYAVPPSSVPPEAARETLKALSATLPECAEMFSTVAEDDTPAPIRKNPFNDSSPATITIVTEQTDATGATTVPTTTSTRNPRDWLWAVPEDLDVAISERDFSRATELIVKAQRELDRILVSYDVHSTRQAARPTNNSTRPQPTGTSGSKGERGTEDTFMVDSKPRSAWEALSKRIANNQKSLAEALEQELITAAERHGAPRTIHAAVSHLGALGKSTLAAQLFLVYRSNVMSRALTRGVRQEGNQLVYLNRLSFAFHRNLAETAAEWQNNVVAPLISQQTITGASGEAKSNQLTEQLLALRKLGCGFSDYVKFDWCIMHFLIVTILQRYATMMDE</sequence>
<evidence type="ECO:0000256" key="3">
    <source>
        <dbReference type="ARBA" id="ARBA00022483"/>
    </source>
</evidence>
<keyword evidence="4" id="KW-0653">Protein transport</keyword>
<dbReference type="GO" id="GO:0006893">
    <property type="term" value="P:Golgi to plasma membrane transport"/>
    <property type="evidence" value="ECO:0007669"/>
    <property type="project" value="TreeGrafter"/>
</dbReference>
<dbReference type="PANTHER" id="PTHR21426">
    <property type="entry name" value="EXOCYST COMPLEX COMPONENT 8"/>
    <property type="match status" value="1"/>
</dbReference>
<dbReference type="InterPro" id="IPR016159">
    <property type="entry name" value="Cullin_repeat-like_dom_sf"/>
</dbReference>
<comment type="similarity">
    <text evidence="1">Belongs to the EXO84 family.</text>
</comment>
<feature type="region of interest" description="Disordered" evidence="5">
    <location>
        <begin position="31"/>
        <end position="51"/>
    </location>
</feature>
<gene>
    <name evidence="7" type="ORF">ECPE_LOCUS14286</name>
</gene>
<dbReference type="WBParaSite" id="ECPE_0001432701-mRNA-1">
    <property type="protein sequence ID" value="ECPE_0001432701-mRNA-1"/>
    <property type="gene ID" value="ECPE_0001432701"/>
</dbReference>
<dbReference type="SUPFAM" id="SSF74788">
    <property type="entry name" value="Cullin repeat-like"/>
    <property type="match status" value="2"/>
</dbReference>
<dbReference type="Gene3D" id="1.20.58.1210">
    <property type="entry name" value="Exo84p, N-terminal helical domain"/>
    <property type="match status" value="1"/>
</dbReference>
<reference evidence="7 8" key="2">
    <citation type="submission" date="2018-11" db="EMBL/GenBank/DDBJ databases">
        <authorList>
            <consortium name="Pathogen Informatics"/>
        </authorList>
    </citation>
    <scope>NUCLEOTIDE SEQUENCE [LARGE SCALE GENOMIC DNA]</scope>
    <source>
        <strain evidence="7 8">Egypt</strain>
    </source>
</reference>
<evidence type="ECO:0000259" key="6">
    <source>
        <dbReference type="Pfam" id="PF16528"/>
    </source>
</evidence>
<dbReference type="AlphaFoldDB" id="A0A183B502"/>
<keyword evidence="2" id="KW-0813">Transport</keyword>
<feature type="compositionally biased region" description="Polar residues" evidence="5">
    <location>
        <begin position="208"/>
        <end position="229"/>
    </location>
</feature>
<evidence type="ECO:0000256" key="4">
    <source>
        <dbReference type="ARBA" id="ARBA00022927"/>
    </source>
</evidence>
<evidence type="ECO:0000256" key="1">
    <source>
        <dbReference type="ARBA" id="ARBA00007210"/>
    </source>
</evidence>
<protein>
    <submittedName>
        <fullName evidence="9">Exo84_C domain-containing protein</fullName>
    </submittedName>
</protein>
<dbReference type="Proteomes" id="UP000272942">
    <property type="component" value="Unassembled WGS sequence"/>
</dbReference>
<dbReference type="GO" id="GO:0000145">
    <property type="term" value="C:exocyst"/>
    <property type="evidence" value="ECO:0007669"/>
    <property type="project" value="InterPro"/>
</dbReference>
<feature type="compositionally biased region" description="Basic and acidic residues" evidence="5">
    <location>
        <begin position="31"/>
        <end position="41"/>
    </location>
</feature>
<dbReference type="GO" id="GO:0006887">
    <property type="term" value="P:exocytosis"/>
    <property type="evidence" value="ECO:0007669"/>
    <property type="project" value="UniProtKB-KW"/>
</dbReference>
<dbReference type="EMBL" id="UZAN01057175">
    <property type="protein sequence ID" value="VDP91558.1"/>
    <property type="molecule type" value="Genomic_DNA"/>
</dbReference>
<keyword evidence="3" id="KW-0268">Exocytosis</keyword>
<dbReference type="GO" id="GO:0015031">
    <property type="term" value="P:protein transport"/>
    <property type="evidence" value="ECO:0007669"/>
    <property type="project" value="UniProtKB-KW"/>
</dbReference>
<dbReference type="PANTHER" id="PTHR21426:SF12">
    <property type="entry name" value="EXOCYST COMPLEX COMPONENT 8"/>
    <property type="match status" value="1"/>
</dbReference>
<dbReference type="InterPro" id="IPR033961">
    <property type="entry name" value="Exo84"/>
</dbReference>
<evidence type="ECO:0000313" key="7">
    <source>
        <dbReference type="EMBL" id="VDP91558.1"/>
    </source>
</evidence>
<evidence type="ECO:0000313" key="8">
    <source>
        <dbReference type="Proteomes" id="UP000272942"/>
    </source>
</evidence>
<feature type="compositionally biased region" description="Polar residues" evidence="5">
    <location>
        <begin position="42"/>
        <end position="51"/>
    </location>
</feature>
<evidence type="ECO:0000256" key="5">
    <source>
        <dbReference type="SAM" id="MobiDB-lite"/>
    </source>
</evidence>
<dbReference type="InterPro" id="IPR032403">
    <property type="entry name" value="Exo84_C"/>
</dbReference>
<evidence type="ECO:0000256" key="2">
    <source>
        <dbReference type="ARBA" id="ARBA00022448"/>
    </source>
</evidence>
<keyword evidence="8" id="KW-1185">Reference proteome</keyword>